<evidence type="ECO:0000313" key="7">
    <source>
        <dbReference type="EMBL" id="KAF2248014.1"/>
    </source>
</evidence>
<evidence type="ECO:0000256" key="2">
    <source>
        <dbReference type="ARBA" id="ARBA00022771"/>
    </source>
</evidence>
<dbReference type="RefSeq" id="XP_033683018.1">
    <property type="nucleotide sequence ID" value="XM_033822119.1"/>
</dbReference>
<name>A0A6A6IBR6_9PLEO</name>
<dbReference type="EMBL" id="ML987196">
    <property type="protein sequence ID" value="KAF2248014.1"/>
    <property type="molecule type" value="Genomic_DNA"/>
</dbReference>
<evidence type="ECO:0000313" key="8">
    <source>
        <dbReference type="Proteomes" id="UP000800094"/>
    </source>
</evidence>
<dbReference type="Gene3D" id="6.10.140.2220">
    <property type="match status" value="1"/>
</dbReference>
<gene>
    <name evidence="7" type="ORF">BU26DRAFT_325634</name>
</gene>
<dbReference type="SUPFAM" id="SSF144232">
    <property type="entry name" value="HIT/MYND zinc finger-like"/>
    <property type="match status" value="1"/>
</dbReference>
<dbReference type="PROSITE" id="PS50865">
    <property type="entry name" value="ZF_MYND_2"/>
    <property type="match status" value="1"/>
</dbReference>
<dbReference type="PROSITE" id="PS01360">
    <property type="entry name" value="ZF_MYND_1"/>
    <property type="match status" value="1"/>
</dbReference>
<accession>A0A6A6IBR6</accession>
<evidence type="ECO:0000256" key="4">
    <source>
        <dbReference type="PROSITE-ProRule" id="PRU00134"/>
    </source>
</evidence>
<evidence type="ECO:0000256" key="1">
    <source>
        <dbReference type="ARBA" id="ARBA00022723"/>
    </source>
</evidence>
<dbReference type="OrthoDB" id="3801244at2759"/>
<evidence type="ECO:0000256" key="5">
    <source>
        <dbReference type="SAM" id="Coils"/>
    </source>
</evidence>
<keyword evidence="5" id="KW-0175">Coiled coil</keyword>
<reference evidence="7" key="1">
    <citation type="journal article" date="2020" name="Stud. Mycol.">
        <title>101 Dothideomycetes genomes: a test case for predicting lifestyles and emergence of pathogens.</title>
        <authorList>
            <person name="Haridas S."/>
            <person name="Albert R."/>
            <person name="Binder M."/>
            <person name="Bloem J."/>
            <person name="Labutti K."/>
            <person name="Salamov A."/>
            <person name="Andreopoulos B."/>
            <person name="Baker S."/>
            <person name="Barry K."/>
            <person name="Bills G."/>
            <person name="Bluhm B."/>
            <person name="Cannon C."/>
            <person name="Castanera R."/>
            <person name="Culley D."/>
            <person name="Daum C."/>
            <person name="Ezra D."/>
            <person name="Gonzalez J."/>
            <person name="Henrissat B."/>
            <person name="Kuo A."/>
            <person name="Liang C."/>
            <person name="Lipzen A."/>
            <person name="Lutzoni F."/>
            <person name="Magnuson J."/>
            <person name="Mondo S."/>
            <person name="Nolan M."/>
            <person name="Ohm R."/>
            <person name="Pangilinan J."/>
            <person name="Park H.-J."/>
            <person name="Ramirez L."/>
            <person name="Alfaro M."/>
            <person name="Sun H."/>
            <person name="Tritt A."/>
            <person name="Yoshinaga Y."/>
            <person name="Zwiers L.-H."/>
            <person name="Turgeon B."/>
            <person name="Goodwin S."/>
            <person name="Spatafora J."/>
            <person name="Crous P."/>
            <person name="Grigoriev I."/>
        </authorList>
    </citation>
    <scope>NUCLEOTIDE SEQUENCE</scope>
    <source>
        <strain evidence="7">CBS 122368</strain>
    </source>
</reference>
<keyword evidence="8" id="KW-1185">Reference proteome</keyword>
<organism evidence="7 8">
    <name type="scientific">Trematosphaeria pertusa</name>
    <dbReference type="NCBI Taxonomy" id="390896"/>
    <lineage>
        <taxon>Eukaryota</taxon>
        <taxon>Fungi</taxon>
        <taxon>Dikarya</taxon>
        <taxon>Ascomycota</taxon>
        <taxon>Pezizomycotina</taxon>
        <taxon>Dothideomycetes</taxon>
        <taxon>Pleosporomycetidae</taxon>
        <taxon>Pleosporales</taxon>
        <taxon>Massarineae</taxon>
        <taxon>Trematosphaeriaceae</taxon>
        <taxon>Trematosphaeria</taxon>
    </lineage>
</organism>
<dbReference type="GeneID" id="54575449"/>
<keyword evidence="1" id="KW-0479">Metal-binding</keyword>
<dbReference type="Proteomes" id="UP000800094">
    <property type="component" value="Unassembled WGS sequence"/>
</dbReference>
<protein>
    <recommendedName>
        <fullName evidence="6">MYND-type domain-containing protein</fullName>
    </recommendedName>
</protein>
<evidence type="ECO:0000259" key="6">
    <source>
        <dbReference type="PROSITE" id="PS50865"/>
    </source>
</evidence>
<feature type="coiled-coil region" evidence="5">
    <location>
        <begin position="194"/>
        <end position="250"/>
    </location>
</feature>
<dbReference type="GO" id="GO:0008270">
    <property type="term" value="F:zinc ion binding"/>
    <property type="evidence" value="ECO:0007669"/>
    <property type="project" value="UniProtKB-KW"/>
</dbReference>
<keyword evidence="2 4" id="KW-0863">Zinc-finger</keyword>
<dbReference type="Pfam" id="PF01753">
    <property type="entry name" value="zf-MYND"/>
    <property type="match status" value="1"/>
</dbReference>
<proteinExistence type="predicted"/>
<evidence type="ECO:0000256" key="3">
    <source>
        <dbReference type="ARBA" id="ARBA00022833"/>
    </source>
</evidence>
<keyword evidence="3" id="KW-0862">Zinc</keyword>
<dbReference type="InterPro" id="IPR002893">
    <property type="entry name" value="Znf_MYND"/>
</dbReference>
<sequence length="278" mass="32153">MPTPPILPWCTTCCKEKCADNTPLLRCVGCRMRHYCSRSCQRLDWPAHKHECLSRPGAPSLTDAEQLSLSFPIPEPVDRYPGHAYFGGKMPDSVRLYVWSMIALIYGEFPACMSAIEKTWYIKRAAPDPGPEGPVFLDDKAAELLENAKRLYRTLERIHRHMENIEAHFGISQKGDEAQPETADTSALEGMDIIEQCNIILERLEQLRKRCQERWDLIFQALNRETLGKLRAFKAQHERILEKLKEETEKPESEVEREAVRERERLLYPQWRQVGFGG</sequence>
<dbReference type="AlphaFoldDB" id="A0A6A6IBR6"/>
<feature type="domain" description="MYND-type" evidence="6">
    <location>
        <begin position="10"/>
        <end position="52"/>
    </location>
</feature>